<dbReference type="AlphaFoldDB" id="A0AAW0GTQ6"/>
<evidence type="ECO:0000313" key="3">
    <source>
        <dbReference type="Proteomes" id="UP001385951"/>
    </source>
</evidence>
<gene>
    <name evidence="2" type="ORF">QCA50_000053</name>
</gene>
<name>A0AAW0GTQ6_9APHY</name>
<accession>A0AAW0GTQ6</accession>
<feature type="region of interest" description="Disordered" evidence="1">
    <location>
        <begin position="1"/>
        <end position="24"/>
    </location>
</feature>
<comment type="caution">
    <text evidence="2">The sequence shown here is derived from an EMBL/GenBank/DDBJ whole genome shotgun (WGS) entry which is preliminary data.</text>
</comment>
<sequence length="182" mass="20211">MKCERSPSPGASLPTPPSSPRANEVQHSAVGLLDNLTAFYQQERYWVHHTRAALELAISKGIDAAPVMPLASPCDSTMSSCESDASLPIIKSEPESTSIIIPESQSANRKSLWMRRKAGMKLKLEGLAPAHRRRRPHRAPTTEPGTRLLEMFSELVDARMESCQRVSRLLRETSNRPSYCIC</sequence>
<dbReference type="Proteomes" id="UP001385951">
    <property type="component" value="Unassembled WGS sequence"/>
</dbReference>
<keyword evidence="3" id="KW-1185">Reference proteome</keyword>
<evidence type="ECO:0000313" key="2">
    <source>
        <dbReference type="EMBL" id="KAK7695417.1"/>
    </source>
</evidence>
<protein>
    <submittedName>
        <fullName evidence="2">Uncharacterized protein</fullName>
    </submittedName>
</protein>
<organism evidence="2 3">
    <name type="scientific">Cerrena zonata</name>
    <dbReference type="NCBI Taxonomy" id="2478898"/>
    <lineage>
        <taxon>Eukaryota</taxon>
        <taxon>Fungi</taxon>
        <taxon>Dikarya</taxon>
        <taxon>Basidiomycota</taxon>
        <taxon>Agaricomycotina</taxon>
        <taxon>Agaricomycetes</taxon>
        <taxon>Polyporales</taxon>
        <taxon>Cerrenaceae</taxon>
        <taxon>Cerrena</taxon>
    </lineage>
</organism>
<proteinExistence type="predicted"/>
<evidence type="ECO:0000256" key="1">
    <source>
        <dbReference type="SAM" id="MobiDB-lite"/>
    </source>
</evidence>
<dbReference type="EMBL" id="JASBNA010000001">
    <property type="protein sequence ID" value="KAK7695417.1"/>
    <property type="molecule type" value="Genomic_DNA"/>
</dbReference>
<reference evidence="2 3" key="1">
    <citation type="submission" date="2022-09" db="EMBL/GenBank/DDBJ databases">
        <authorList>
            <person name="Palmer J.M."/>
        </authorList>
    </citation>
    <scope>NUCLEOTIDE SEQUENCE [LARGE SCALE GENOMIC DNA]</scope>
    <source>
        <strain evidence="2 3">DSM 7382</strain>
    </source>
</reference>